<protein>
    <submittedName>
        <fullName evidence="1">Uncharacterized protein</fullName>
    </submittedName>
</protein>
<reference evidence="1" key="1">
    <citation type="submission" date="2021-06" db="EMBL/GenBank/DDBJ databases">
        <title>Parelaphostrongylus tenuis whole genome reference sequence.</title>
        <authorList>
            <person name="Garwood T.J."/>
            <person name="Larsen P.A."/>
            <person name="Fountain-Jones N.M."/>
            <person name="Garbe J.R."/>
            <person name="Macchietto M.G."/>
            <person name="Kania S.A."/>
            <person name="Gerhold R.W."/>
            <person name="Richards J.E."/>
            <person name="Wolf T.M."/>
        </authorList>
    </citation>
    <scope>NUCLEOTIDE SEQUENCE</scope>
    <source>
        <strain evidence="1">MNPRO001-30</strain>
        <tissue evidence="1">Meninges</tissue>
    </source>
</reference>
<name>A0AAD5QY36_PARTN</name>
<keyword evidence="2" id="KW-1185">Reference proteome</keyword>
<dbReference type="AlphaFoldDB" id="A0AAD5QY36"/>
<dbReference type="Proteomes" id="UP001196413">
    <property type="component" value="Unassembled WGS sequence"/>
</dbReference>
<organism evidence="1 2">
    <name type="scientific">Parelaphostrongylus tenuis</name>
    <name type="common">Meningeal worm</name>
    <dbReference type="NCBI Taxonomy" id="148309"/>
    <lineage>
        <taxon>Eukaryota</taxon>
        <taxon>Metazoa</taxon>
        <taxon>Ecdysozoa</taxon>
        <taxon>Nematoda</taxon>
        <taxon>Chromadorea</taxon>
        <taxon>Rhabditida</taxon>
        <taxon>Rhabditina</taxon>
        <taxon>Rhabditomorpha</taxon>
        <taxon>Strongyloidea</taxon>
        <taxon>Metastrongylidae</taxon>
        <taxon>Parelaphostrongylus</taxon>
    </lineage>
</organism>
<evidence type="ECO:0000313" key="1">
    <source>
        <dbReference type="EMBL" id="KAJ1365980.1"/>
    </source>
</evidence>
<proteinExistence type="predicted"/>
<gene>
    <name evidence="1" type="ORF">KIN20_026482</name>
</gene>
<sequence>MIEADIDLHRFNHSRPTGLMLVHTSSPPHIRTEGHNTKRGKLVKGLVVMDVESKSDVCLIE</sequence>
<evidence type="ECO:0000313" key="2">
    <source>
        <dbReference type="Proteomes" id="UP001196413"/>
    </source>
</evidence>
<dbReference type="EMBL" id="JAHQIW010005424">
    <property type="protein sequence ID" value="KAJ1365980.1"/>
    <property type="molecule type" value="Genomic_DNA"/>
</dbReference>
<accession>A0AAD5QY36</accession>
<comment type="caution">
    <text evidence="1">The sequence shown here is derived from an EMBL/GenBank/DDBJ whole genome shotgun (WGS) entry which is preliminary data.</text>
</comment>